<keyword evidence="2" id="KW-0677">Repeat</keyword>
<dbReference type="EMBL" id="GHBP01002053">
    <property type="protein sequence ID" value="NDJ92974.1"/>
    <property type="molecule type" value="Transcribed_RNA"/>
</dbReference>
<keyword evidence="3" id="KW-0862">Zinc</keyword>
<evidence type="ECO:0000256" key="1">
    <source>
        <dbReference type="ARBA" id="ARBA00022723"/>
    </source>
</evidence>
<evidence type="ECO:0000259" key="4">
    <source>
        <dbReference type="PROSITE" id="PS51401"/>
    </source>
</evidence>
<reference evidence="5" key="1">
    <citation type="submission" date="2018-11" db="EMBL/GenBank/DDBJ databases">
        <title>Henneguya salminicola genome and transcriptome.</title>
        <authorList>
            <person name="Yahalomi D."/>
            <person name="Atkinson S.D."/>
            <person name="Neuhof M."/>
            <person name="Chang E.S."/>
            <person name="Philippe H."/>
            <person name="Cartwright P."/>
            <person name="Bartholomew J.L."/>
            <person name="Huchon D."/>
        </authorList>
    </citation>
    <scope>NUCLEOTIDE SEQUENCE</scope>
    <source>
        <strain evidence="5">Hz1</strain>
        <tissue evidence="5">Whole</tissue>
    </source>
</reference>
<evidence type="ECO:0000313" key="5">
    <source>
        <dbReference type="EMBL" id="NDJ92974.1"/>
    </source>
</evidence>
<feature type="domain" description="CHORD" evidence="4">
    <location>
        <begin position="66"/>
        <end position="125"/>
    </location>
</feature>
<evidence type="ECO:0000256" key="3">
    <source>
        <dbReference type="ARBA" id="ARBA00022833"/>
    </source>
</evidence>
<keyword evidence="1" id="KW-0479">Metal-binding</keyword>
<dbReference type="Gene3D" id="4.10.1130.20">
    <property type="match status" value="1"/>
</dbReference>
<evidence type="ECO:0000256" key="2">
    <source>
        <dbReference type="ARBA" id="ARBA00022737"/>
    </source>
</evidence>
<dbReference type="PROSITE" id="PS51401">
    <property type="entry name" value="CHORD"/>
    <property type="match status" value="1"/>
</dbReference>
<dbReference type="AlphaFoldDB" id="A0A6G3MG69"/>
<organism evidence="5">
    <name type="scientific">Henneguya salminicola</name>
    <name type="common">Myxosporean</name>
    <dbReference type="NCBI Taxonomy" id="69463"/>
    <lineage>
        <taxon>Eukaryota</taxon>
        <taxon>Metazoa</taxon>
        <taxon>Cnidaria</taxon>
        <taxon>Myxozoa</taxon>
        <taxon>Myxosporea</taxon>
        <taxon>Bivalvulida</taxon>
        <taxon>Platysporina</taxon>
        <taxon>Myxobolidae</taxon>
        <taxon>Henneguya</taxon>
    </lineage>
</organism>
<proteinExistence type="predicted"/>
<dbReference type="PANTHER" id="PTHR46983">
    <property type="entry name" value="CYSTEINE AND HISTIDINE-RICH DOMAIN-CONTAINING PROTEIN 1"/>
    <property type="match status" value="1"/>
</dbReference>
<dbReference type="Pfam" id="PF04968">
    <property type="entry name" value="CHORD"/>
    <property type="match status" value="1"/>
</dbReference>
<dbReference type="InterPro" id="IPR039790">
    <property type="entry name" value="CHRD1"/>
</dbReference>
<sequence>MENSEPIIEAVTIKKYENDNSPLIALEIESTPELISELSKINIKANHGENGQQQFLSTQPVVGAKCLNNGCTRKFTNSCDQYDICQYHPGGPVFHEGSKYWSCCCRKTGDFDQFVNQPGCETGKHKWNLTDKEVL</sequence>
<name>A0A6G3MG69_HENSL</name>
<protein>
    <submittedName>
        <fullName evidence="5">Cysteine and histidine-rich domain-containing protein 1 (Trinotate prediction)</fullName>
    </submittedName>
</protein>
<dbReference type="PANTHER" id="PTHR46983:SF3">
    <property type="entry name" value="CHPADIPLOID STATE MAINTENANCE PROTEIN CHPA"/>
    <property type="match status" value="1"/>
</dbReference>
<accession>A0A6G3MG69</accession>
<dbReference type="InterPro" id="IPR007051">
    <property type="entry name" value="CHORD_dom"/>
</dbReference>
<dbReference type="GO" id="GO:0046872">
    <property type="term" value="F:metal ion binding"/>
    <property type="evidence" value="ECO:0007669"/>
    <property type="project" value="UniProtKB-KW"/>
</dbReference>